<gene>
    <name evidence="2" type="primary">Dgri\GH12233</name>
    <name evidence="2" type="ORF">Dgri_GH12233</name>
</gene>
<dbReference type="PhylomeDB" id="B4JJK7"/>
<evidence type="ECO:0000313" key="2">
    <source>
        <dbReference type="EMBL" id="EDV99759.1"/>
    </source>
</evidence>
<dbReference type="EMBL" id="CH916370">
    <property type="protein sequence ID" value="EDV99759.1"/>
    <property type="molecule type" value="Genomic_DNA"/>
</dbReference>
<evidence type="ECO:0000313" key="3">
    <source>
        <dbReference type="Proteomes" id="UP000001070"/>
    </source>
</evidence>
<dbReference type="KEGG" id="dgr:6564917"/>
<dbReference type="CDD" id="cd17039">
    <property type="entry name" value="Ubl_ubiquitin_like"/>
    <property type="match status" value="1"/>
</dbReference>
<keyword evidence="3" id="KW-1185">Reference proteome</keyword>
<protein>
    <submittedName>
        <fullName evidence="2">GH12233</fullName>
    </submittedName>
</protein>
<dbReference type="eggNOG" id="ENOG502T95Z">
    <property type="taxonomic scope" value="Eukaryota"/>
</dbReference>
<dbReference type="SUPFAM" id="SSF54236">
    <property type="entry name" value="Ubiquitin-like"/>
    <property type="match status" value="1"/>
</dbReference>
<name>B4JJK7_DROGR</name>
<dbReference type="Pfam" id="PF00240">
    <property type="entry name" value="ubiquitin"/>
    <property type="match status" value="1"/>
</dbReference>
<feature type="domain" description="Ubiquitin-like" evidence="1">
    <location>
        <begin position="4"/>
        <end position="72"/>
    </location>
</feature>
<sequence>MRKLQIQVMTRDGQKNIYETDRLQNVADLKKHIGRNMNVPMGFSKLTYKGRLLTNDCILEDEGVKSMSTLELCWQPLVLTPQQYSQKELELDMLEQTGKKNGHDRIPSGVRCERDHVRVKPSLCLGEVNLTNSTLGQQSDRQKDEECIPVDLSSSSSDEVDFPTYWCCTKSAVKQSGKTLDINALQCVDADADVGVDANQREDVQKLNDCCICDPNNSGNLPRNADLMHDIFLF</sequence>
<dbReference type="AlphaFoldDB" id="B4JJK7"/>
<dbReference type="InParanoid" id="B4JJK7"/>
<dbReference type="InterPro" id="IPR029071">
    <property type="entry name" value="Ubiquitin-like_domsf"/>
</dbReference>
<dbReference type="Gene3D" id="3.10.20.90">
    <property type="entry name" value="Phosphatidylinositol 3-kinase Catalytic Subunit, Chain A, domain 1"/>
    <property type="match status" value="1"/>
</dbReference>
<evidence type="ECO:0000259" key="1">
    <source>
        <dbReference type="PROSITE" id="PS50053"/>
    </source>
</evidence>
<dbReference type="PROSITE" id="PS50053">
    <property type="entry name" value="UBIQUITIN_2"/>
    <property type="match status" value="1"/>
</dbReference>
<dbReference type="HOGENOM" id="CLU_1186093_0_0_1"/>
<organism evidence="3">
    <name type="scientific">Drosophila grimshawi</name>
    <name type="common">Hawaiian fruit fly</name>
    <name type="synonym">Idiomyia grimshawi</name>
    <dbReference type="NCBI Taxonomy" id="7222"/>
    <lineage>
        <taxon>Eukaryota</taxon>
        <taxon>Metazoa</taxon>
        <taxon>Ecdysozoa</taxon>
        <taxon>Arthropoda</taxon>
        <taxon>Hexapoda</taxon>
        <taxon>Insecta</taxon>
        <taxon>Pterygota</taxon>
        <taxon>Neoptera</taxon>
        <taxon>Endopterygota</taxon>
        <taxon>Diptera</taxon>
        <taxon>Brachycera</taxon>
        <taxon>Muscomorpha</taxon>
        <taxon>Ephydroidea</taxon>
        <taxon>Drosophilidae</taxon>
        <taxon>Drosophila</taxon>
        <taxon>Hawaiian Drosophila</taxon>
    </lineage>
</organism>
<reference evidence="2 3" key="1">
    <citation type="journal article" date="2007" name="Nature">
        <title>Evolution of genes and genomes on the Drosophila phylogeny.</title>
        <authorList>
            <consortium name="Drosophila 12 Genomes Consortium"/>
            <person name="Clark A.G."/>
            <person name="Eisen M.B."/>
            <person name="Smith D.R."/>
            <person name="Bergman C.M."/>
            <person name="Oliver B."/>
            <person name="Markow T.A."/>
            <person name="Kaufman T.C."/>
            <person name="Kellis M."/>
            <person name="Gelbart W."/>
            <person name="Iyer V.N."/>
            <person name="Pollard D.A."/>
            <person name="Sackton T.B."/>
            <person name="Larracuente A.M."/>
            <person name="Singh N.D."/>
            <person name="Abad J.P."/>
            <person name="Abt D.N."/>
            <person name="Adryan B."/>
            <person name="Aguade M."/>
            <person name="Akashi H."/>
            <person name="Anderson W.W."/>
            <person name="Aquadro C.F."/>
            <person name="Ardell D.H."/>
            <person name="Arguello R."/>
            <person name="Artieri C.G."/>
            <person name="Barbash D.A."/>
            <person name="Barker D."/>
            <person name="Barsanti P."/>
            <person name="Batterham P."/>
            <person name="Batzoglou S."/>
            <person name="Begun D."/>
            <person name="Bhutkar A."/>
            <person name="Blanco E."/>
            <person name="Bosak S.A."/>
            <person name="Bradley R.K."/>
            <person name="Brand A.D."/>
            <person name="Brent M.R."/>
            <person name="Brooks A.N."/>
            <person name="Brown R.H."/>
            <person name="Butlin R.K."/>
            <person name="Caggese C."/>
            <person name="Calvi B.R."/>
            <person name="Bernardo de Carvalho A."/>
            <person name="Caspi A."/>
            <person name="Castrezana S."/>
            <person name="Celniker S.E."/>
            <person name="Chang J.L."/>
            <person name="Chapple C."/>
            <person name="Chatterji S."/>
            <person name="Chinwalla A."/>
            <person name="Civetta A."/>
            <person name="Clifton S.W."/>
            <person name="Comeron J.M."/>
            <person name="Costello J.C."/>
            <person name="Coyne J.A."/>
            <person name="Daub J."/>
            <person name="David R.G."/>
            <person name="Delcher A.L."/>
            <person name="Delehaunty K."/>
            <person name="Do C.B."/>
            <person name="Ebling H."/>
            <person name="Edwards K."/>
            <person name="Eickbush T."/>
            <person name="Evans J.D."/>
            <person name="Filipski A."/>
            <person name="Findeiss S."/>
            <person name="Freyhult E."/>
            <person name="Fulton L."/>
            <person name="Fulton R."/>
            <person name="Garcia A.C."/>
            <person name="Gardiner A."/>
            <person name="Garfield D.A."/>
            <person name="Garvin B.E."/>
            <person name="Gibson G."/>
            <person name="Gilbert D."/>
            <person name="Gnerre S."/>
            <person name="Godfrey J."/>
            <person name="Good R."/>
            <person name="Gotea V."/>
            <person name="Gravely B."/>
            <person name="Greenberg A.J."/>
            <person name="Griffiths-Jones S."/>
            <person name="Gross S."/>
            <person name="Guigo R."/>
            <person name="Gustafson E.A."/>
            <person name="Haerty W."/>
            <person name="Hahn M.W."/>
            <person name="Halligan D.L."/>
            <person name="Halpern A.L."/>
            <person name="Halter G.M."/>
            <person name="Han M.V."/>
            <person name="Heger A."/>
            <person name="Hillier L."/>
            <person name="Hinrichs A.S."/>
            <person name="Holmes I."/>
            <person name="Hoskins R.A."/>
            <person name="Hubisz M.J."/>
            <person name="Hultmark D."/>
            <person name="Huntley M.A."/>
            <person name="Jaffe D.B."/>
            <person name="Jagadeeshan S."/>
            <person name="Jeck W.R."/>
            <person name="Johnson J."/>
            <person name="Jones C.D."/>
            <person name="Jordan W.C."/>
            <person name="Karpen G.H."/>
            <person name="Kataoka E."/>
            <person name="Keightley P.D."/>
            <person name="Kheradpour P."/>
            <person name="Kirkness E.F."/>
            <person name="Koerich L.B."/>
            <person name="Kristiansen K."/>
            <person name="Kudrna D."/>
            <person name="Kulathinal R.J."/>
            <person name="Kumar S."/>
            <person name="Kwok R."/>
            <person name="Lander E."/>
            <person name="Langley C.H."/>
            <person name="Lapoint R."/>
            <person name="Lazzaro B.P."/>
            <person name="Lee S.J."/>
            <person name="Levesque L."/>
            <person name="Li R."/>
            <person name="Lin C.F."/>
            <person name="Lin M.F."/>
            <person name="Lindblad-Toh K."/>
            <person name="Llopart A."/>
            <person name="Long M."/>
            <person name="Low L."/>
            <person name="Lozovsky E."/>
            <person name="Lu J."/>
            <person name="Luo M."/>
            <person name="Machado C.A."/>
            <person name="Makalowski W."/>
            <person name="Marzo M."/>
            <person name="Matsuda M."/>
            <person name="Matzkin L."/>
            <person name="McAllister B."/>
            <person name="McBride C.S."/>
            <person name="McKernan B."/>
            <person name="McKernan K."/>
            <person name="Mendez-Lago M."/>
            <person name="Minx P."/>
            <person name="Mollenhauer M.U."/>
            <person name="Montooth K."/>
            <person name="Mount S.M."/>
            <person name="Mu X."/>
            <person name="Myers E."/>
            <person name="Negre B."/>
            <person name="Newfeld S."/>
            <person name="Nielsen R."/>
            <person name="Noor M.A."/>
            <person name="O'Grady P."/>
            <person name="Pachter L."/>
            <person name="Papaceit M."/>
            <person name="Parisi M.J."/>
            <person name="Parisi M."/>
            <person name="Parts L."/>
            <person name="Pedersen J.S."/>
            <person name="Pesole G."/>
            <person name="Phillippy A.M."/>
            <person name="Ponting C.P."/>
            <person name="Pop M."/>
            <person name="Porcelli D."/>
            <person name="Powell J.R."/>
            <person name="Prohaska S."/>
            <person name="Pruitt K."/>
            <person name="Puig M."/>
            <person name="Quesneville H."/>
            <person name="Ram K.R."/>
            <person name="Rand D."/>
            <person name="Rasmussen M.D."/>
            <person name="Reed L.K."/>
            <person name="Reenan R."/>
            <person name="Reily A."/>
            <person name="Remington K.A."/>
            <person name="Rieger T.T."/>
            <person name="Ritchie M.G."/>
            <person name="Robin C."/>
            <person name="Rogers Y.H."/>
            <person name="Rohde C."/>
            <person name="Rozas J."/>
            <person name="Rubenfield M.J."/>
            <person name="Ruiz A."/>
            <person name="Russo S."/>
            <person name="Salzberg S.L."/>
            <person name="Sanchez-Gracia A."/>
            <person name="Saranga D.J."/>
            <person name="Sato H."/>
            <person name="Schaeffer S.W."/>
            <person name="Schatz M.C."/>
            <person name="Schlenke T."/>
            <person name="Schwartz R."/>
            <person name="Segarra C."/>
            <person name="Singh R.S."/>
            <person name="Sirot L."/>
            <person name="Sirota M."/>
            <person name="Sisneros N.B."/>
            <person name="Smith C.D."/>
            <person name="Smith T.F."/>
            <person name="Spieth J."/>
            <person name="Stage D.E."/>
            <person name="Stark A."/>
            <person name="Stephan W."/>
            <person name="Strausberg R.L."/>
            <person name="Strempel S."/>
            <person name="Sturgill D."/>
            <person name="Sutton G."/>
            <person name="Sutton G.G."/>
            <person name="Tao W."/>
            <person name="Teichmann S."/>
            <person name="Tobari Y.N."/>
            <person name="Tomimura Y."/>
            <person name="Tsolas J.M."/>
            <person name="Valente V.L."/>
            <person name="Venter E."/>
            <person name="Venter J.C."/>
            <person name="Vicario S."/>
            <person name="Vieira F.G."/>
            <person name="Vilella A.J."/>
            <person name="Villasante A."/>
            <person name="Walenz B."/>
            <person name="Wang J."/>
            <person name="Wasserman M."/>
            <person name="Watts T."/>
            <person name="Wilson D."/>
            <person name="Wilson R.K."/>
            <person name="Wing R.A."/>
            <person name="Wolfner M.F."/>
            <person name="Wong A."/>
            <person name="Wong G.K."/>
            <person name="Wu C.I."/>
            <person name="Wu G."/>
            <person name="Yamamoto D."/>
            <person name="Yang H.P."/>
            <person name="Yang S.P."/>
            <person name="Yorke J.A."/>
            <person name="Yoshida K."/>
            <person name="Zdobnov E."/>
            <person name="Zhang P."/>
            <person name="Zhang Y."/>
            <person name="Zimin A.V."/>
            <person name="Baldwin J."/>
            <person name="Abdouelleil A."/>
            <person name="Abdulkadir J."/>
            <person name="Abebe A."/>
            <person name="Abera B."/>
            <person name="Abreu J."/>
            <person name="Acer S.C."/>
            <person name="Aftuck L."/>
            <person name="Alexander A."/>
            <person name="An P."/>
            <person name="Anderson E."/>
            <person name="Anderson S."/>
            <person name="Arachi H."/>
            <person name="Azer M."/>
            <person name="Bachantsang P."/>
            <person name="Barry A."/>
            <person name="Bayul T."/>
            <person name="Berlin A."/>
            <person name="Bessette D."/>
            <person name="Bloom T."/>
            <person name="Blye J."/>
            <person name="Boguslavskiy L."/>
            <person name="Bonnet C."/>
            <person name="Boukhgalter B."/>
            <person name="Bourzgui I."/>
            <person name="Brown A."/>
            <person name="Cahill P."/>
            <person name="Channer S."/>
            <person name="Cheshatsang Y."/>
            <person name="Chuda L."/>
            <person name="Citroen M."/>
            <person name="Collymore A."/>
            <person name="Cooke P."/>
            <person name="Costello M."/>
            <person name="D'Aco K."/>
            <person name="Daza R."/>
            <person name="De Haan G."/>
            <person name="DeGray S."/>
            <person name="DeMaso C."/>
            <person name="Dhargay N."/>
            <person name="Dooley K."/>
            <person name="Dooley E."/>
            <person name="Doricent M."/>
            <person name="Dorje P."/>
            <person name="Dorjee K."/>
            <person name="Dupes A."/>
            <person name="Elong R."/>
            <person name="Falk J."/>
            <person name="Farina A."/>
            <person name="Faro S."/>
            <person name="Ferguson D."/>
            <person name="Fisher S."/>
            <person name="Foley C.D."/>
            <person name="Franke A."/>
            <person name="Friedrich D."/>
            <person name="Gadbois L."/>
            <person name="Gearin G."/>
            <person name="Gearin C.R."/>
            <person name="Giannoukos G."/>
            <person name="Goode T."/>
            <person name="Graham J."/>
            <person name="Grandbois E."/>
            <person name="Grewal S."/>
            <person name="Gyaltsen K."/>
            <person name="Hafez N."/>
            <person name="Hagos B."/>
            <person name="Hall J."/>
            <person name="Henson C."/>
            <person name="Hollinger A."/>
            <person name="Honan T."/>
            <person name="Huard M.D."/>
            <person name="Hughes L."/>
            <person name="Hurhula B."/>
            <person name="Husby M.E."/>
            <person name="Kamat A."/>
            <person name="Kanga B."/>
            <person name="Kashin S."/>
            <person name="Khazanovich D."/>
            <person name="Kisner P."/>
            <person name="Lance K."/>
            <person name="Lara M."/>
            <person name="Lee W."/>
            <person name="Lennon N."/>
            <person name="Letendre F."/>
            <person name="LeVine R."/>
            <person name="Lipovsky A."/>
            <person name="Liu X."/>
            <person name="Liu J."/>
            <person name="Liu S."/>
            <person name="Lokyitsang T."/>
            <person name="Lokyitsang Y."/>
            <person name="Lubonja R."/>
            <person name="Lui A."/>
            <person name="MacDonald P."/>
            <person name="Magnisalis V."/>
            <person name="Maru K."/>
            <person name="Matthews C."/>
            <person name="McCusker W."/>
            <person name="McDonough S."/>
            <person name="Mehta T."/>
            <person name="Meldrim J."/>
            <person name="Meneus L."/>
            <person name="Mihai O."/>
            <person name="Mihalev A."/>
            <person name="Mihova T."/>
            <person name="Mittelman R."/>
            <person name="Mlenga V."/>
            <person name="Montmayeur A."/>
            <person name="Mulrain L."/>
            <person name="Navidi A."/>
            <person name="Naylor J."/>
            <person name="Negash T."/>
            <person name="Nguyen T."/>
            <person name="Nguyen N."/>
            <person name="Nicol R."/>
            <person name="Norbu C."/>
            <person name="Norbu N."/>
            <person name="Novod N."/>
            <person name="O'Neill B."/>
            <person name="Osman S."/>
            <person name="Markiewicz E."/>
            <person name="Oyono O.L."/>
            <person name="Patti C."/>
            <person name="Phunkhang P."/>
            <person name="Pierre F."/>
            <person name="Priest M."/>
            <person name="Raghuraman S."/>
            <person name="Rege F."/>
            <person name="Reyes R."/>
            <person name="Rise C."/>
            <person name="Rogov P."/>
            <person name="Ross K."/>
            <person name="Ryan E."/>
            <person name="Settipalli S."/>
            <person name="Shea T."/>
            <person name="Sherpa N."/>
            <person name="Shi L."/>
            <person name="Shih D."/>
            <person name="Sparrow T."/>
            <person name="Spaulding J."/>
            <person name="Stalker J."/>
            <person name="Stange-Thomann N."/>
            <person name="Stavropoulos S."/>
            <person name="Stone C."/>
            <person name="Strader C."/>
            <person name="Tesfaye S."/>
            <person name="Thomson T."/>
            <person name="Thoulutsang Y."/>
            <person name="Thoulutsang D."/>
            <person name="Topham K."/>
            <person name="Topping I."/>
            <person name="Tsamla T."/>
            <person name="Vassiliev H."/>
            <person name="Vo A."/>
            <person name="Wangchuk T."/>
            <person name="Wangdi T."/>
            <person name="Weiand M."/>
            <person name="Wilkinson J."/>
            <person name="Wilson A."/>
            <person name="Yadav S."/>
            <person name="Young G."/>
            <person name="Yu Q."/>
            <person name="Zembek L."/>
            <person name="Zhong D."/>
            <person name="Zimmer A."/>
            <person name="Zwirko Z."/>
            <person name="Jaffe D.B."/>
            <person name="Alvarez P."/>
            <person name="Brockman W."/>
            <person name="Butler J."/>
            <person name="Chin C."/>
            <person name="Gnerre S."/>
            <person name="Grabherr M."/>
            <person name="Kleber M."/>
            <person name="Mauceli E."/>
            <person name="MacCallum I."/>
        </authorList>
    </citation>
    <scope>NUCLEOTIDE SEQUENCE [LARGE SCALE GENOMIC DNA]</scope>
    <source>
        <strain evidence="3">Tucson 15287-2541.00</strain>
    </source>
</reference>
<dbReference type="Proteomes" id="UP000001070">
    <property type="component" value="Unassembled WGS sequence"/>
</dbReference>
<dbReference type="OrthoDB" id="267397at2759"/>
<proteinExistence type="predicted"/>
<dbReference type="SMART" id="SM00213">
    <property type="entry name" value="UBQ"/>
    <property type="match status" value="1"/>
</dbReference>
<accession>B4JJK7</accession>
<dbReference type="InterPro" id="IPR000626">
    <property type="entry name" value="Ubiquitin-like_dom"/>
</dbReference>